<accession>A0ABP6W8J7</accession>
<feature type="domain" description="Orn/DAP/Arg decarboxylase 2 N-terminal" evidence="3">
    <location>
        <begin position="65"/>
        <end position="259"/>
    </location>
</feature>
<sequence>MELTASTISLPARQPDWARRVQSDPVLLGDIARAVGGPFHVLHPGRFTDNLVAFTDTLVTGGVSGQVYFGKKANRSACWVPECARAGAGVDVASVPELVDALAGGVRGADLMVTGAAKSAELVWLAARQQCVVAVDALDELDRVIAIGRSAAPVRVLLRLLPENDQGSRFGLTADEVAEALRRCVAAGSAVRVEGFSFHLGGYEVRPRAGMAATALGYCHRARELGLPAASVSIGGGFAAAYLDEPDWTRFTEEYRSSWFHRGKTFTHFYPYHQSPTGADMLREVLTSPLPGGGTVATEFARTGTRLLLEPGRALLDQAGFTVFPVQGFKKRGDYGIVTVAGLSMSISEQWKGSEFLPDPVLWPADGPGAPVSACVGGSSCLEYDMLSWRKIPFSRPPRHGDLLAYPNTAGYQMDKNETRFHELPLPARVVLDASGPGWRIEGEVQRR</sequence>
<dbReference type="InterPro" id="IPR029066">
    <property type="entry name" value="PLP-binding_barrel"/>
</dbReference>
<name>A0ABP6W8J7_9PSEU</name>
<dbReference type="Gene3D" id="2.40.37.10">
    <property type="entry name" value="Lyase, Ornithine Decarboxylase, Chain A, domain 1"/>
    <property type="match status" value="1"/>
</dbReference>
<organism evidence="4 5">
    <name type="scientific">Amycolatopsis ultiminotia</name>
    <dbReference type="NCBI Taxonomy" id="543629"/>
    <lineage>
        <taxon>Bacteria</taxon>
        <taxon>Bacillati</taxon>
        <taxon>Actinomycetota</taxon>
        <taxon>Actinomycetes</taxon>
        <taxon>Pseudonocardiales</taxon>
        <taxon>Pseudonocardiaceae</taxon>
        <taxon>Amycolatopsis</taxon>
    </lineage>
</organism>
<dbReference type="SUPFAM" id="SSF51419">
    <property type="entry name" value="PLP-binding barrel"/>
    <property type="match status" value="1"/>
</dbReference>
<evidence type="ECO:0000259" key="3">
    <source>
        <dbReference type="Pfam" id="PF02784"/>
    </source>
</evidence>
<dbReference type="InterPro" id="IPR000183">
    <property type="entry name" value="Orn/DAP/Arg_de-COase"/>
</dbReference>
<dbReference type="Proteomes" id="UP001500689">
    <property type="component" value="Unassembled WGS sequence"/>
</dbReference>
<proteinExistence type="predicted"/>
<dbReference type="PRINTS" id="PR01179">
    <property type="entry name" value="ODADCRBXLASE"/>
</dbReference>
<protein>
    <submittedName>
        <fullName evidence="4">Y4yA family PLP-dependent enzyme</fullName>
    </submittedName>
</protein>
<gene>
    <name evidence="4" type="ORF">GCM10022222_32450</name>
</gene>
<comment type="caution">
    <text evidence="4">The sequence shown here is derived from an EMBL/GenBank/DDBJ whole genome shotgun (WGS) entry which is preliminary data.</text>
</comment>
<evidence type="ECO:0000256" key="1">
    <source>
        <dbReference type="ARBA" id="ARBA00001933"/>
    </source>
</evidence>
<comment type="cofactor">
    <cofactor evidence="1">
        <name>pyridoxal 5'-phosphate</name>
        <dbReference type="ChEBI" id="CHEBI:597326"/>
    </cofactor>
</comment>
<dbReference type="SUPFAM" id="SSF50621">
    <property type="entry name" value="Alanine racemase C-terminal domain-like"/>
    <property type="match status" value="1"/>
</dbReference>
<evidence type="ECO:0000256" key="2">
    <source>
        <dbReference type="ARBA" id="ARBA00022898"/>
    </source>
</evidence>
<dbReference type="PANTHER" id="PTHR43727:SF2">
    <property type="entry name" value="GROUP IV DECARBOXYLASE"/>
    <property type="match status" value="1"/>
</dbReference>
<dbReference type="PANTHER" id="PTHR43727">
    <property type="entry name" value="DIAMINOPIMELATE DECARBOXYLASE"/>
    <property type="match status" value="1"/>
</dbReference>
<evidence type="ECO:0000313" key="5">
    <source>
        <dbReference type="Proteomes" id="UP001500689"/>
    </source>
</evidence>
<reference evidence="5" key="1">
    <citation type="journal article" date="2019" name="Int. J. Syst. Evol. Microbiol.">
        <title>The Global Catalogue of Microorganisms (GCM) 10K type strain sequencing project: providing services to taxonomists for standard genome sequencing and annotation.</title>
        <authorList>
            <consortium name="The Broad Institute Genomics Platform"/>
            <consortium name="The Broad Institute Genome Sequencing Center for Infectious Disease"/>
            <person name="Wu L."/>
            <person name="Ma J."/>
        </authorList>
    </citation>
    <scope>NUCLEOTIDE SEQUENCE [LARGE SCALE GENOMIC DNA]</scope>
    <source>
        <strain evidence="5">JCM 16898</strain>
    </source>
</reference>
<dbReference type="InterPro" id="IPR009006">
    <property type="entry name" value="Ala_racemase/Decarboxylase_C"/>
</dbReference>
<dbReference type="EMBL" id="BAAAZN010000006">
    <property type="protein sequence ID" value="GAA3546316.1"/>
    <property type="molecule type" value="Genomic_DNA"/>
</dbReference>
<evidence type="ECO:0000313" key="4">
    <source>
        <dbReference type="EMBL" id="GAA3546316.1"/>
    </source>
</evidence>
<dbReference type="Gene3D" id="3.20.20.10">
    <property type="entry name" value="Alanine racemase"/>
    <property type="match status" value="1"/>
</dbReference>
<keyword evidence="2" id="KW-0663">Pyridoxal phosphate</keyword>
<dbReference type="RefSeq" id="WP_344860467.1">
    <property type="nucleotide sequence ID" value="NZ_BAAAZN010000006.1"/>
</dbReference>
<dbReference type="InterPro" id="IPR022644">
    <property type="entry name" value="De-COase2_N"/>
</dbReference>
<keyword evidence="5" id="KW-1185">Reference proteome</keyword>
<dbReference type="Pfam" id="PF02784">
    <property type="entry name" value="Orn_Arg_deC_N"/>
    <property type="match status" value="1"/>
</dbReference>